<evidence type="ECO:0000313" key="3">
    <source>
        <dbReference type="EMBL" id="MBP0441231.1"/>
    </source>
</evidence>
<comment type="subcellular location">
    <subcellularLocation>
        <location evidence="1">Bacterial flagellum basal body</location>
    </subcellularLocation>
</comment>
<dbReference type="EMBL" id="JAGIYY010000012">
    <property type="protein sequence ID" value="MBP0441231.1"/>
    <property type="molecule type" value="Genomic_DNA"/>
</dbReference>
<proteinExistence type="predicted"/>
<sequence>MQPVNLFDLASQQARWLSVRQSAIAGNVANANTPGYGAVDVEPFEKVLQNKAVTMAATQPNHILASTSPARTRVETKQDGIAILPSKNTVTLEDQMLKAGEVGRAFELNTSIVKAFHRMYLMTTRS</sequence>
<evidence type="ECO:0000259" key="2">
    <source>
        <dbReference type="Pfam" id="PF00460"/>
    </source>
</evidence>
<dbReference type="InterPro" id="IPR001444">
    <property type="entry name" value="Flag_bb_rod_N"/>
</dbReference>
<dbReference type="NCBIfam" id="NF004653">
    <property type="entry name" value="PRK06003.1"/>
    <property type="match status" value="1"/>
</dbReference>
<accession>A0A8J7RQC5</accession>
<feature type="domain" description="Flagellar basal body rod protein N-terminal" evidence="2">
    <location>
        <begin position="18"/>
        <end position="36"/>
    </location>
</feature>
<comment type="caution">
    <text evidence="3">The sequence shown here is derived from an EMBL/GenBank/DDBJ whole genome shotgun (WGS) entry which is preliminary data.</text>
</comment>
<name>A0A8J7RQC5_9HYPH</name>
<dbReference type="GO" id="GO:0009425">
    <property type="term" value="C:bacterial-type flagellum basal body"/>
    <property type="evidence" value="ECO:0007669"/>
    <property type="project" value="UniProtKB-SubCell"/>
</dbReference>
<protein>
    <submittedName>
        <fullName evidence="3">Flagellar basal body rod protein FlgB</fullName>
    </submittedName>
</protein>
<evidence type="ECO:0000313" key="4">
    <source>
        <dbReference type="Proteomes" id="UP000666240"/>
    </source>
</evidence>
<gene>
    <name evidence="3" type="primary">flgB</name>
    <name evidence="3" type="ORF">J5Y06_21500</name>
</gene>
<keyword evidence="3" id="KW-0282">Flagellum</keyword>
<dbReference type="AlphaFoldDB" id="A0A8J7RQC5"/>
<keyword evidence="4" id="KW-1185">Reference proteome</keyword>
<dbReference type="RefSeq" id="WP_209337259.1">
    <property type="nucleotide sequence ID" value="NZ_JAGIYY010000012.1"/>
</dbReference>
<evidence type="ECO:0000256" key="1">
    <source>
        <dbReference type="ARBA" id="ARBA00004117"/>
    </source>
</evidence>
<keyword evidence="3" id="KW-0969">Cilium</keyword>
<keyword evidence="3" id="KW-0966">Cell projection</keyword>
<dbReference type="Proteomes" id="UP000666240">
    <property type="component" value="Unassembled WGS sequence"/>
</dbReference>
<reference evidence="3" key="1">
    <citation type="submission" date="2021-03" db="EMBL/GenBank/DDBJ databases">
        <title>Genome sequencing and assembly of Tianweitania sediminis.</title>
        <authorList>
            <person name="Chhetri G."/>
        </authorList>
    </citation>
    <scope>NUCLEOTIDE SEQUENCE</scope>
    <source>
        <strain evidence="3">Z8</strain>
    </source>
</reference>
<dbReference type="Pfam" id="PF00460">
    <property type="entry name" value="Flg_bb_rod"/>
    <property type="match status" value="1"/>
</dbReference>
<organism evidence="3 4">
    <name type="scientific">Tianweitania sediminis</name>
    <dbReference type="NCBI Taxonomy" id="1502156"/>
    <lineage>
        <taxon>Bacteria</taxon>
        <taxon>Pseudomonadati</taxon>
        <taxon>Pseudomonadota</taxon>
        <taxon>Alphaproteobacteria</taxon>
        <taxon>Hyphomicrobiales</taxon>
        <taxon>Phyllobacteriaceae</taxon>
        <taxon>Tianweitania</taxon>
    </lineage>
</organism>